<sequence length="508" mass="59787">MHIHYNTNQTTLPLEISSFLPQDHLVFTIEKVVNTLKDSHFHAFYHAFGRPSYHPKMLISTLLFAYSQGIFSGRKIEKMMIENLAMQYLTGQLVVSYRTINRFRVAEGVEELIRNLFINLNLRLKMEELVTLDCLFIDGTKIEANANKYSFVWKKATEKFSAKLQEQIQVYFQEEITPLIHQAIKLDEEESISSEQLLEFAQVLEEELEKLNQDIEETPVKGKDERKTQRRKLKKVLRKVKDDFSVRAEKYESYQETFEGRNSFSKTDTDATFMRMKEDHMKNGQLKAAYNLQIATENQFVLHYDIFSNPTDTKTLLPFLETYPHDVQTVVADAGYGSEENLLRLDEKQVNHLIKYAMFDKEQKRGYKQSAKNLANWHYNDKEDSYTHPNGWCYRFHHIKHQKTQTDFQQEIKVYYADEPESAPQKGLYINERYQNLKDKECQALLSPQGRQIFAQRKIDVEPVFGQIKACLGYKRCNLRGKRQVRIDMGLVLMANNLLKYNKRTTQN</sequence>
<dbReference type="RefSeq" id="WP_033683759.1">
    <property type="nucleotide sequence ID" value="NZ_JPFW01000008.1"/>
</dbReference>
<protein>
    <submittedName>
        <fullName evidence="4">Transposase DDE domain protein</fullName>
    </submittedName>
</protein>
<dbReference type="PANTHER" id="PTHR33408:SF2">
    <property type="entry name" value="TRANSPOSASE DDE DOMAIN-CONTAINING PROTEIN"/>
    <property type="match status" value="1"/>
</dbReference>
<dbReference type="GO" id="GO:0006313">
    <property type="term" value="P:DNA transposition"/>
    <property type="evidence" value="ECO:0007669"/>
    <property type="project" value="InterPro"/>
</dbReference>
<accession>A0A081Q9Q6</accession>
<dbReference type="NCBIfam" id="NF033551">
    <property type="entry name" value="transpos_IS1182"/>
    <property type="match status" value="1"/>
</dbReference>
<feature type="domain" description="Transposase InsH N-terminal" evidence="3">
    <location>
        <begin position="16"/>
        <end position="104"/>
    </location>
</feature>
<feature type="domain" description="Transposase IS4-like" evidence="2">
    <location>
        <begin position="267"/>
        <end position="498"/>
    </location>
</feature>
<reference evidence="4 6" key="1">
    <citation type="submission" date="2014-05" db="EMBL/GenBank/DDBJ databases">
        <authorList>
            <person name="Daugherty S.C."/>
            <person name="Tallon L.J."/>
            <person name="Sadzewicz L."/>
            <person name="Kilian M."/>
            <person name="Tettelin H."/>
        </authorList>
    </citation>
    <scope>NUCLEOTIDE SEQUENCE [LARGE SCALE GENOMIC DNA]</scope>
    <source>
        <strain evidence="4 6">SK642</strain>
    </source>
</reference>
<dbReference type="InterPro" id="IPR002559">
    <property type="entry name" value="Transposase_11"/>
</dbReference>
<dbReference type="Pfam" id="PF05598">
    <property type="entry name" value="DUF772"/>
    <property type="match status" value="1"/>
</dbReference>
<evidence type="ECO:0000259" key="3">
    <source>
        <dbReference type="Pfam" id="PF05598"/>
    </source>
</evidence>
<evidence type="ECO:0000259" key="2">
    <source>
        <dbReference type="Pfam" id="PF01609"/>
    </source>
</evidence>
<dbReference type="InterPro" id="IPR047629">
    <property type="entry name" value="IS1182_transpos"/>
</dbReference>
<evidence type="ECO:0000313" key="4">
    <source>
        <dbReference type="EMBL" id="KEQ39679.1"/>
    </source>
</evidence>
<dbReference type="EMBL" id="JPFW01000009">
    <property type="protein sequence ID" value="KEQ39679.1"/>
    <property type="molecule type" value="Genomic_DNA"/>
</dbReference>
<dbReference type="OrthoDB" id="2236403at2"/>
<dbReference type="GO" id="GO:0003677">
    <property type="term" value="F:DNA binding"/>
    <property type="evidence" value="ECO:0007669"/>
    <property type="project" value="InterPro"/>
</dbReference>
<dbReference type="Pfam" id="PF01609">
    <property type="entry name" value="DDE_Tnp_1"/>
    <property type="match status" value="1"/>
</dbReference>
<proteinExistence type="predicted"/>
<feature type="coiled-coil region" evidence="1">
    <location>
        <begin position="194"/>
        <end position="221"/>
    </location>
</feature>
<organism evidence="4 6">
    <name type="scientific">Streptococcus mitis</name>
    <dbReference type="NCBI Taxonomy" id="28037"/>
    <lineage>
        <taxon>Bacteria</taxon>
        <taxon>Bacillati</taxon>
        <taxon>Bacillota</taxon>
        <taxon>Bacilli</taxon>
        <taxon>Lactobacillales</taxon>
        <taxon>Streptococcaceae</taxon>
        <taxon>Streptococcus</taxon>
        <taxon>Streptococcus mitis group</taxon>
    </lineage>
</organism>
<evidence type="ECO:0000313" key="6">
    <source>
        <dbReference type="Proteomes" id="UP000028030"/>
    </source>
</evidence>
<dbReference type="PATRIC" id="fig|28037.97.peg.1039"/>
<dbReference type="EMBL" id="JPFW01000008">
    <property type="protein sequence ID" value="KEQ39841.1"/>
    <property type="molecule type" value="Genomic_DNA"/>
</dbReference>
<dbReference type="AlphaFoldDB" id="A0A081Q9Q6"/>
<comment type="caution">
    <text evidence="4">The sequence shown here is derived from an EMBL/GenBank/DDBJ whole genome shotgun (WGS) entry which is preliminary data.</text>
</comment>
<keyword evidence="1" id="KW-0175">Coiled coil</keyword>
<name>A0A081Q9Q6_STRMT</name>
<dbReference type="InterPro" id="IPR008490">
    <property type="entry name" value="Transposase_InsH_N"/>
</dbReference>
<dbReference type="GO" id="GO:0004803">
    <property type="term" value="F:transposase activity"/>
    <property type="evidence" value="ECO:0007669"/>
    <property type="project" value="InterPro"/>
</dbReference>
<gene>
    <name evidence="5" type="ORF">SK642_1096</name>
    <name evidence="4" type="ORF">SK642_1811</name>
</gene>
<dbReference type="PANTHER" id="PTHR33408">
    <property type="entry name" value="TRANSPOSASE"/>
    <property type="match status" value="1"/>
</dbReference>
<dbReference type="Proteomes" id="UP000028030">
    <property type="component" value="Unassembled WGS sequence"/>
</dbReference>
<evidence type="ECO:0000313" key="5">
    <source>
        <dbReference type="EMBL" id="KEQ39841.1"/>
    </source>
</evidence>
<evidence type="ECO:0000256" key="1">
    <source>
        <dbReference type="SAM" id="Coils"/>
    </source>
</evidence>